<evidence type="ECO:0000256" key="1">
    <source>
        <dbReference type="SAM" id="Phobius"/>
    </source>
</evidence>
<dbReference type="EMBL" id="JAMQOP010000007">
    <property type="protein sequence ID" value="MDS0301424.1"/>
    <property type="molecule type" value="Genomic_DNA"/>
</dbReference>
<evidence type="ECO:0008006" key="4">
    <source>
        <dbReference type="Google" id="ProtNLM"/>
    </source>
</evidence>
<name>A0ABU2GKT5_9EURY</name>
<evidence type="ECO:0000313" key="2">
    <source>
        <dbReference type="EMBL" id="MDS0301424.1"/>
    </source>
</evidence>
<protein>
    <recommendedName>
        <fullName evidence="4">Cox cluster protein</fullName>
    </recommendedName>
</protein>
<organism evidence="2 3">
    <name type="scientific">Halogeometricum salsisoli</name>
    <dbReference type="NCBI Taxonomy" id="2950536"/>
    <lineage>
        <taxon>Archaea</taxon>
        <taxon>Methanobacteriati</taxon>
        <taxon>Methanobacteriota</taxon>
        <taxon>Stenosarchaea group</taxon>
        <taxon>Halobacteria</taxon>
        <taxon>Halobacteriales</taxon>
        <taxon>Haloferacaceae</taxon>
        <taxon>Halogeometricum</taxon>
    </lineage>
</organism>
<reference evidence="2 3" key="1">
    <citation type="submission" date="2022-06" db="EMBL/GenBank/DDBJ databases">
        <title>Halogeometricum sp. a new haloarchaeum isolate from saline soil.</title>
        <authorList>
            <person name="Strakova D."/>
            <person name="Galisteo C."/>
            <person name="Sanchez-Porro C."/>
            <person name="Ventosa A."/>
        </authorList>
    </citation>
    <scope>NUCLEOTIDE SEQUENCE [LARGE SCALE GENOMIC DNA]</scope>
    <source>
        <strain evidence="2 3">S1BR25-6</strain>
    </source>
</reference>
<proteinExistence type="predicted"/>
<feature type="transmembrane region" description="Helical" evidence="1">
    <location>
        <begin position="56"/>
        <end position="78"/>
    </location>
</feature>
<dbReference type="RefSeq" id="WP_310926329.1">
    <property type="nucleotide sequence ID" value="NZ_JAMQOP010000007.1"/>
</dbReference>
<dbReference type="Pfam" id="PF24364">
    <property type="entry name" value="DUF7520"/>
    <property type="match status" value="1"/>
</dbReference>
<keyword evidence="3" id="KW-1185">Reference proteome</keyword>
<gene>
    <name evidence="2" type="ORF">NDI76_22095</name>
</gene>
<keyword evidence="1" id="KW-0472">Membrane</keyword>
<dbReference type="InterPro" id="IPR055942">
    <property type="entry name" value="DUF7520"/>
</dbReference>
<dbReference type="Proteomes" id="UP001257060">
    <property type="component" value="Unassembled WGS sequence"/>
</dbReference>
<feature type="transmembrane region" description="Helical" evidence="1">
    <location>
        <begin position="12"/>
        <end position="36"/>
    </location>
</feature>
<accession>A0ABU2GKT5</accession>
<keyword evidence="1" id="KW-0812">Transmembrane</keyword>
<evidence type="ECO:0000313" key="3">
    <source>
        <dbReference type="Proteomes" id="UP001257060"/>
    </source>
</evidence>
<comment type="caution">
    <text evidence="2">The sequence shown here is derived from an EMBL/GenBank/DDBJ whole genome shotgun (WGS) entry which is preliminary data.</text>
</comment>
<sequence length="86" mass="9053">MEEIARTLNGKTVFGSVFAASIVIGAVFGLVLGTSTKIQQISIFDWITFHPTPTGMALYGATAAAVLVGAVLGIVFFLSRFDEDAI</sequence>
<keyword evidence="1" id="KW-1133">Transmembrane helix</keyword>